<dbReference type="InterPro" id="IPR036388">
    <property type="entry name" value="WH-like_DNA-bd_sf"/>
</dbReference>
<evidence type="ECO:0000256" key="3">
    <source>
        <dbReference type="ARBA" id="ARBA00023125"/>
    </source>
</evidence>
<dbReference type="GO" id="GO:0006355">
    <property type="term" value="P:regulation of DNA-templated transcription"/>
    <property type="evidence" value="ECO:0007669"/>
    <property type="project" value="InterPro"/>
</dbReference>
<sequence length="95" mass="11372">MIHYKDLVIDTEERRVYRQGEQVHITQTEYRLLMVLLNGAGRVYSRAELLHRVWDVTAPIQTRTVDIHIARLRQKLGLQEEIRSVMRKGYSLKRR</sequence>
<feature type="domain" description="OmpR/PhoB-type" evidence="5">
    <location>
        <begin position="1"/>
        <end position="94"/>
    </location>
</feature>
<dbReference type="InterPro" id="IPR039420">
    <property type="entry name" value="WalR-like"/>
</dbReference>
<dbReference type="CDD" id="cd00383">
    <property type="entry name" value="trans_reg_C"/>
    <property type="match status" value="1"/>
</dbReference>
<evidence type="ECO:0000313" key="6">
    <source>
        <dbReference type="EMBL" id="HJG27845.1"/>
    </source>
</evidence>
<dbReference type="InterPro" id="IPR001867">
    <property type="entry name" value="OmpR/PhoB-type_DNA-bd"/>
</dbReference>
<dbReference type="SMART" id="SM00862">
    <property type="entry name" value="Trans_reg_C"/>
    <property type="match status" value="1"/>
</dbReference>
<keyword evidence="3 4" id="KW-0238">DNA-binding</keyword>
<dbReference type="GO" id="GO:0000156">
    <property type="term" value="F:phosphorelay response regulator activity"/>
    <property type="evidence" value="ECO:0007669"/>
    <property type="project" value="TreeGrafter"/>
</dbReference>
<dbReference type="PANTHER" id="PTHR48111:SF40">
    <property type="entry name" value="PHOSPHATE REGULON TRANSCRIPTIONAL REGULATORY PROTEIN PHOB"/>
    <property type="match status" value="1"/>
</dbReference>
<evidence type="ECO:0000256" key="2">
    <source>
        <dbReference type="ARBA" id="ARBA00023012"/>
    </source>
</evidence>
<dbReference type="Pfam" id="PF00486">
    <property type="entry name" value="Trans_reg_C"/>
    <property type="match status" value="1"/>
</dbReference>
<dbReference type="GO" id="GO:0005829">
    <property type="term" value="C:cytosol"/>
    <property type="evidence" value="ECO:0007669"/>
    <property type="project" value="TreeGrafter"/>
</dbReference>
<gene>
    <name evidence="6" type="ORF">K8V20_04260</name>
</gene>
<reference evidence="6" key="1">
    <citation type="journal article" date="2021" name="PeerJ">
        <title>Extensive microbial diversity within the chicken gut microbiome revealed by metagenomics and culture.</title>
        <authorList>
            <person name="Gilroy R."/>
            <person name="Ravi A."/>
            <person name="Getino M."/>
            <person name="Pursley I."/>
            <person name="Horton D.L."/>
            <person name="Alikhan N.F."/>
            <person name="Baker D."/>
            <person name="Gharbi K."/>
            <person name="Hall N."/>
            <person name="Watson M."/>
            <person name="Adriaenssens E.M."/>
            <person name="Foster-Nyarko E."/>
            <person name="Jarju S."/>
            <person name="Secka A."/>
            <person name="Antonio M."/>
            <person name="Oren A."/>
            <person name="Chaudhuri R.R."/>
            <person name="La Ragione R."/>
            <person name="Hildebrand F."/>
            <person name="Pallen M.J."/>
        </authorList>
    </citation>
    <scope>NUCLEOTIDE SEQUENCE</scope>
    <source>
        <strain evidence="6">ChiBcec21-2208</strain>
    </source>
</reference>
<dbReference type="AlphaFoldDB" id="A0A921II92"/>
<comment type="caution">
    <text evidence="6">The sequence shown here is derived from an EMBL/GenBank/DDBJ whole genome shotgun (WGS) entry which is preliminary data.</text>
</comment>
<accession>A0A921II92</accession>
<dbReference type="InterPro" id="IPR016032">
    <property type="entry name" value="Sig_transdc_resp-reg_C-effctor"/>
</dbReference>
<keyword evidence="2" id="KW-0902">Two-component regulatory system</keyword>
<dbReference type="Gene3D" id="1.10.10.10">
    <property type="entry name" value="Winged helix-like DNA-binding domain superfamily/Winged helix DNA-binding domain"/>
    <property type="match status" value="1"/>
</dbReference>
<feature type="DNA-binding region" description="OmpR/PhoB-type" evidence="4">
    <location>
        <begin position="1"/>
        <end position="94"/>
    </location>
</feature>
<reference evidence="6" key="2">
    <citation type="submission" date="2021-09" db="EMBL/GenBank/DDBJ databases">
        <authorList>
            <person name="Gilroy R."/>
        </authorList>
    </citation>
    <scope>NUCLEOTIDE SEQUENCE</scope>
    <source>
        <strain evidence="6">ChiBcec21-2208</strain>
    </source>
</reference>
<dbReference type="Proteomes" id="UP000782880">
    <property type="component" value="Unassembled WGS sequence"/>
</dbReference>
<keyword evidence="1" id="KW-0597">Phosphoprotein</keyword>
<proteinExistence type="predicted"/>
<evidence type="ECO:0000313" key="7">
    <source>
        <dbReference type="Proteomes" id="UP000782880"/>
    </source>
</evidence>
<dbReference type="EMBL" id="DYVE01000110">
    <property type="protein sequence ID" value="HJG27845.1"/>
    <property type="molecule type" value="Genomic_DNA"/>
</dbReference>
<dbReference type="PROSITE" id="PS51755">
    <property type="entry name" value="OMPR_PHOB"/>
    <property type="match status" value="1"/>
</dbReference>
<organism evidence="6 7">
    <name type="scientific">Subdoligranulum variabile</name>
    <dbReference type="NCBI Taxonomy" id="214851"/>
    <lineage>
        <taxon>Bacteria</taxon>
        <taxon>Bacillati</taxon>
        <taxon>Bacillota</taxon>
        <taxon>Clostridia</taxon>
        <taxon>Eubacteriales</taxon>
        <taxon>Oscillospiraceae</taxon>
        <taxon>Subdoligranulum</taxon>
    </lineage>
</organism>
<dbReference type="GO" id="GO:0000976">
    <property type="term" value="F:transcription cis-regulatory region binding"/>
    <property type="evidence" value="ECO:0007669"/>
    <property type="project" value="TreeGrafter"/>
</dbReference>
<dbReference type="PANTHER" id="PTHR48111">
    <property type="entry name" value="REGULATOR OF RPOS"/>
    <property type="match status" value="1"/>
</dbReference>
<dbReference type="GO" id="GO:0032993">
    <property type="term" value="C:protein-DNA complex"/>
    <property type="evidence" value="ECO:0007669"/>
    <property type="project" value="TreeGrafter"/>
</dbReference>
<name>A0A921II92_9FIRM</name>
<evidence type="ECO:0000256" key="4">
    <source>
        <dbReference type="PROSITE-ProRule" id="PRU01091"/>
    </source>
</evidence>
<protein>
    <submittedName>
        <fullName evidence="6">Winged helix-turn-helix domain-containing protein</fullName>
    </submittedName>
</protein>
<evidence type="ECO:0000256" key="1">
    <source>
        <dbReference type="ARBA" id="ARBA00022553"/>
    </source>
</evidence>
<evidence type="ECO:0000259" key="5">
    <source>
        <dbReference type="PROSITE" id="PS51755"/>
    </source>
</evidence>
<dbReference type="SUPFAM" id="SSF46894">
    <property type="entry name" value="C-terminal effector domain of the bipartite response regulators"/>
    <property type="match status" value="1"/>
</dbReference>